<proteinExistence type="predicted"/>
<keyword evidence="4" id="KW-1185">Reference proteome</keyword>
<feature type="domain" description="AMP-binding enzyme C-terminal" evidence="2">
    <location>
        <begin position="77"/>
        <end position="134"/>
    </location>
</feature>
<feature type="region of interest" description="Disordered" evidence="1">
    <location>
        <begin position="135"/>
        <end position="171"/>
    </location>
</feature>
<dbReference type="Gene3D" id="3.30.300.30">
    <property type="match status" value="1"/>
</dbReference>
<dbReference type="PANTHER" id="PTHR24095:SF14">
    <property type="entry name" value="ACETYL-COENZYME A SYNTHETASE 1"/>
    <property type="match status" value="1"/>
</dbReference>
<gene>
    <name evidence="3" type="ORF">Fmac_028858</name>
</gene>
<dbReference type="AlphaFoldDB" id="A0ABD1L8Q4"/>
<evidence type="ECO:0000313" key="4">
    <source>
        <dbReference type="Proteomes" id="UP001603857"/>
    </source>
</evidence>
<dbReference type="InterPro" id="IPR045851">
    <property type="entry name" value="AMP-bd_C_sf"/>
</dbReference>
<dbReference type="EMBL" id="JBGMDY010000010">
    <property type="protein sequence ID" value="KAL2319889.1"/>
    <property type="molecule type" value="Genomic_DNA"/>
</dbReference>
<dbReference type="SUPFAM" id="SSF56801">
    <property type="entry name" value="Acetyl-CoA synthetase-like"/>
    <property type="match status" value="1"/>
</dbReference>
<evidence type="ECO:0000313" key="3">
    <source>
        <dbReference type="EMBL" id="KAL2319889.1"/>
    </source>
</evidence>
<organism evidence="3 4">
    <name type="scientific">Flemingia macrophylla</name>
    <dbReference type="NCBI Taxonomy" id="520843"/>
    <lineage>
        <taxon>Eukaryota</taxon>
        <taxon>Viridiplantae</taxon>
        <taxon>Streptophyta</taxon>
        <taxon>Embryophyta</taxon>
        <taxon>Tracheophyta</taxon>
        <taxon>Spermatophyta</taxon>
        <taxon>Magnoliopsida</taxon>
        <taxon>eudicotyledons</taxon>
        <taxon>Gunneridae</taxon>
        <taxon>Pentapetalae</taxon>
        <taxon>rosids</taxon>
        <taxon>fabids</taxon>
        <taxon>Fabales</taxon>
        <taxon>Fabaceae</taxon>
        <taxon>Papilionoideae</taxon>
        <taxon>50 kb inversion clade</taxon>
        <taxon>NPAAA clade</taxon>
        <taxon>indigoferoid/millettioid clade</taxon>
        <taxon>Phaseoleae</taxon>
        <taxon>Flemingia</taxon>
    </lineage>
</organism>
<feature type="compositionally biased region" description="Polar residues" evidence="1">
    <location>
        <begin position="149"/>
        <end position="160"/>
    </location>
</feature>
<name>A0ABD1L8Q4_9FABA</name>
<sequence length="171" mass="18664">MITTRTQLLFFQEQEKGTEIPRKRRLPELGQKPGSATFPFFGVQSVIVNEKSVEIEGDVVDICVLRNHGLGHTEHQMESALVSHPQCAEVAVVGVEHEVKGQGIYAFVIALDGVPYSEHLQKDLVPSVQKQLDELGDTSTLPARKGTVSDPTSGWTSQKGLPTEVLTGEGF</sequence>
<dbReference type="InterPro" id="IPR025110">
    <property type="entry name" value="AMP-bd_C"/>
</dbReference>
<reference evidence="3 4" key="1">
    <citation type="submission" date="2024-08" db="EMBL/GenBank/DDBJ databases">
        <title>Insights into the chromosomal genome structure of Flemingia macrophylla.</title>
        <authorList>
            <person name="Ding Y."/>
            <person name="Zhao Y."/>
            <person name="Bi W."/>
            <person name="Wu M."/>
            <person name="Zhao G."/>
            <person name="Gong Y."/>
            <person name="Li W."/>
            <person name="Zhang P."/>
        </authorList>
    </citation>
    <scope>NUCLEOTIDE SEQUENCE [LARGE SCALE GENOMIC DNA]</scope>
    <source>
        <strain evidence="3">DYQJB</strain>
        <tissue evidence="3">Leaf</tissue>
    </source>
</reference>
<evidence type="ECO:0000259" key="2">
    <source>
        <dbReference type="Pfam" id="PF13193"/>
    </source>
</evidence>
<dbReference type="Pfam" id="PF13193">
    <property type="entry name" value="AMP-binding_C"/>
    <property type="match status" value="1"/>
</dbReference>
<protein>
    <recommendedName>
        <fullName evidence="2">AMP-binding enzyme C-terminal domain-containing protein</fullName>
    </recommendedName>
</protein>
<dbReference type="PANTHER" id="PTHR24095">
    <property type="entry name" value="ACETYL-COENZYME A SYNTHETASE"/>
    <property type="match status" value="1"/>
</dbReference>
<comment type="caution">
    <text evidence="3">The sequence shown here is derived from an EMBL/GenBank/DDBJ whole genome shotgun (WGS) entry which is preliminary data.</text>
</comment>
<evidence type="ECO:0000256" key="1">
    <source>
        <dbReference type="SAM" id="MobiDB-lite"/>
    </source>
</evidence>
<accession>A0ABD1L8Q4</accession>
<dbReference type="Proteomes" id="UP001603857">
    <property type="component" value="Unassembled WGS sequence"/>
</dbReference>